<protein>
    <submittedName>
        <fullName evidence="2">Uncharacterized protein</fullName>
    </submittedName>
</protein>
<evidence type="ECO:0000313" key="2">
    <source>
        <dbReference type="EMBL" id="JAH90273.1"/>
    </source>
</evidence>
<sequence length="78" mass="9020">MWNMQAYKEGKILTIGSILNVPFKLLGGGGPNRIFSCKLHPQKTKRRKMAEMATIKRLLYICAVIWSNTVIRMFKKIH</sequence>
<evidence type="ECO:0000256" key="1">
    <source>
        <dbReference type="SAM" id="Phobius"/>
    </source>
</evidence>
<dbReference type="EMBL" id="GBXM01018304">
    <property type="protein sequence ID" value="JAH90273.1"/>
    <property type="molecule type" value="Transcribed_RNA"/>
</dbReference>
<feature type="transmembrane region" description="Helical" evidence="1">
    <location>
        <begin position="55"/>
        <end position="74"/>
    </location>
</feature>
<keyword evidence="1" id="KW-0472">Membrane</keyword>
<reference evidence="2" key="1">
    <citation type="submission" date="2014-11" db="EMBL/GenBank/DDBJ databases">
        <authorList>
            <person name="Amaro Gonzalez C."/>
        </authorList>
    </citation>
    <scope>NUCLEOTIDE SEQUENCE</scope>
</reference>
<keyword evidence="1" id="KW-0812">Transmembrane</keyword>
<dbReference type="AlphaFoldDB" id="A0A0E9WLE3"/>
<name>A0A0E9WLE3_ANGAN</name>
<accession>A0A0E9WLE3</accession>
<reference evidence="2" key="2">
    <citation type="journal article" date="2015" name="Fish Shellfish Immunol.">
        <title>Early steps in the European eel (Anguilla anguilla)-Vibrio vulnificus interaction in the gills: Role of the RtxA13 toxin.</title>
        <authorList>
            <person name="Callol A."/>
            <person name="Pajuelo D."/>
            <person name="Ebbesson L."/>
            <person name="Teles M."/>
            <person name="MacKenzie S."/>
            <person name="Amaro C."/>
        </authorList>
    </citation>
    <scope>NUCLEOTIDE SEQUENCE</scope>
</reference>
<organism evidence="2">
    <name type="scientific">Anguilla anguilla</name>
    <name type="common">European freshwater eel</name>
    <name type="synonym">Muraena anguilla</name>
    <dbReference type="NCBI Taxonomy" id="7936"/>
    <lineage>
        <taxon>Eukaryota</taxon>
        <taxon>Metazoa</taxon>
        <taxon>Chordata</taxon>
        <taxon>Craniata</taxon>
        <taxon>Vertebrata</taxon>
        <taxon>Euteleostomi</taxon>
        <taxon>Actinopterygii</taxon>
        <taxon>Neopterygii</taxon>
        <taxon>Teleostei</taxon>
        <taxon>Anguilliformes</taxon>
        <taxon>Anguillidae</taxon>
        <taxon>Anguilla</taxon>
    </lineage>
</organism>
<proteinExistence type="predicted"/>
<keyword evidence="1" id="KW-1133">Transmembrane helix</keyword>